<dbReference type="OrthoDB" id="5879886at2"/>
<dbReference type="RefSeq" id="WP_120033342.1">
    <property type="nucleotide sequence ID" value="NZ_QVMU01000017.1"/>
</dbReference>
<organism evidence="1 2">
    <name type="scientific">Vibrio sinensis</name>
    <dbReference type="NCBI Taxonomy" id="2302434"/>
    <lineage>
        <taxon>Bacteria</taxon>
        <taxon>Pseudomonadati</taxon>
        <taxon>Pseudomonadota</taxon>
        <taxon>Gammaproteobacteria</taxon>
        <taxon>Vibrionales</taxon>
        <taxon>Vibrionaceae</taxon>
        <taxon>Vibrio</taxon>
    </lineage>
</organism>
<evidence type="ECO:0000313" key="1">
    <source>
        <dbReference type="EMBL" id="RJX68969.1"/>
    </source>
</evidence>
<proteinExistence type="predicted"/>
<dbReference type="Proteomes" id="UP000273252">
    <property type="component" value="Unassembled WGS sequence"/>
</dbReference>
<reference evidence="1 2" key="1">
    <citation type="submission" date="2018-08" db="EMBL/GenBank/DDBJ databases">
        <title>Vibrio isolated from the Eastern China Marginal Seas.</title>
        <authorList>
            <person name="Li Y."/>
        </authorList>
    </citation>
    <scope>NUCLEOTIDE SEQUENCE [LARGE SCALE GENOMIC DNA]</scope>
    <source>
        <strain evidence="1 2">BEI233</strain>
    </source>
</reference>
<evidence type="ECO:0000313" key="2">
    <source>
        <dbReference type="Proteomes" id="UP000273252"/>
    </source>
</evidence>
<keyword evidence="2" id="KW-1185">Reference proteome</keyword>
<sequence length="129" mass="14884">MRSLLLLVIIAAGVLAWVFIPTHESMGKQVLEQPLNDTFRLVGHRIYSTDPDSSKMFSYFVLSDATNVEDEKPFLTTSDQFVRAKQTGDNTISLTVNGRIYQYHNDLWVKMENGQLHHWYVSTQSNYVR</sequence>
<dbReference type="EMBL" id="QVMU01000017">
    <property type="protein sequence ID" value="RJX68969.1"/>
    <property type="molecule type" value="Genomic_DNA"/>
</dbReference>
<comment type="caution">
    <text evidence="1">The sequence shown here is derived from an EMBL/GenBank/DDBJ whole genome shotgun (WGS) entry which is preliminary data.</text>
</comment>
<name>A0A3A6QAM2_9VIBR</name>
<dbReference type="AlphaFoldDB" id="A0A3A6QAM2"/>
<protein>
    <submittedName>
        <fullName evidence="1">Uncharacterized protein</fullName>
    </submittedName>
</protein>
<accession>A0A3A6QAM2</accession>
<gene>
    <name evidence="1" type="ORF">DZ860_16090</name>
</gene>